<sequence>MQNTTRSTTLELRSRGQARSRGVSSFATSMIIGPICFFLGILFSALPYDYPLLWTSESAPEAYYDQLEIHQKFLYASPPLFSRILHIAIGIGFSGLFIKLFKPTDANLLFDGASLVLYVVGVIVYISNIVKGLRIVTDGTYGKLDIGESNPEMIIGREDSLKILAASNAILALVLVGILVLQAGQWYAERKEHDDVARLEEEEMKINASRGPRTPSISYSSRNGSKKKQ</sequence>
<dbReference type="Pfam" id="PF08229">
    <property type="entry name" value="SHR3_chaperone"/>
    <property type="match status" value="1"/>
</dbReference>
<proteinExistence type="predicted"/>
<accession>A0A420J3Q4</accession>
<dbReference type="AlphaFoldDB" id="A0A420J3Q4"/>
<dbReference type="GO" id="GO:0051082">
    <property type="term" value="F:unfolded protein binding"/>
    <property type="evidence" value="ECO:0007669"/>
    <property type="project" value="TreeGrafter"/>
</dbReference>
<dbReference type="SMART" id="SM00786">
    <property type="entry name" value="SHR3_chaperone"/>
    <property type="match status" value="1"/>
</dbReference>
<dbReference type="Proteomes" id="UP000283383">
    <property type="component" value="Unassembled WGS sequence"/>
</dbReference>
<feature type="transmembrane region" description="Helical" evidence="2">
    <location>
        <begin position="108"/>
        <end position="126"/>
    </location>
</feature>
<dbReference type="PANTHER" id="PTHR28228">
    <property type="entry name" value="SECRETORY COMPONENT PROTEIN SHR3"/>
    <property type="match status" value="1"/>
</dbReference>
<reference evidence="3 4" key="1">
    <citation type="journal article" date="2018" name="BMC Genomics">
        <title>Comparative genome analyses reveal sequence features reflecting distinct modes of host-adaptation between dicot and monocot powdery mildew.</title>
        <authorList>
            <person name="Wu Y."/>
            <person name="Ma X."/>
            <person name="Pan Z."/>
            <person name="Kale S.D."/>
            <person name="Song Y."/>
            <person name="King H."/>
            <person name="Zhang Q."/>
            <person name="Presley C."/>
            <person name="Deng X."/>
            <person name="Wei C.I."/>
            <person name="Xiao S."/>
        </authorList>
    </citation>
    <scope>NUCLEOTIDE SEQUENCE [LARGE SCALE GENOMIC DNA]</scope>
    <source>
        <strain evidence="3">UMSG3</strain>
    </source>
</reference>
<evidence type="ECO:0000313" key="3">
    <source>
        <dbReference type="EMBL" id="RKF81394.1"/>
    </source>
</evidence>
<dbReference type="EMBL" id="MCBQ01003620">
    <property type="protein sequence ID" value="RKF81394.1"/>
    <property type="molecule type" value="Genomic_DNA"/>
</dbReference>
<keyword evidence="2" id="KW-0472">Membrane</keyword>
<evidence type="ECO:0000256" key="2">
    <source>
        <dbReference type="SAM" id="Phobius"/>
    </source>
</evidence>
<dbReference type="PANTHER" id="PTHR28228:SF1">
    <property type="entry name" value="SECRETORY COMPONENT PROTEIN SHR3"/>
    <property type="match status" value="1"/>
</dbReference>
<evidence type="ECO:0000313" key="4">
    <source>
        <dbReference type="Proteomes" id="UP000283383"/>
    </source>
</evidence>
<dbReference type="GO" id="GO:0005789">
    <property type="term" value="C:endoplasmic reticulum membrane"/>
    <property type="evidence" value="ECO:0007669"/>
    <property type="project" value="TreeGrafter"/>
</dbReference>
<dbReference type="PIRSF" id="PIRSF029187">
    <property type="entry name" value="Shr3_AAP_chap"/>
    <property type="match status" value="1"/>
</dbReference>
<keyword evidence="2" id="KW-1133">Transmembrane helix</keyword>
<feature type="transmembrane region" description="Helical" evidence="2">
    <location>
        <begin position="163"/>
        <end position="181"/>
    </location>
</feature>
<feature type="transmembrane region" description="Helical" evidence="2">
    <location>
        <begin position="80"/>
        <end position="101"/>
    </location>
</feature>
<keyword evidence="4" id="KW-1185">Reference proteome</keyword>
<feature type="region of interest" description="Disordered" evidence="1">
    <location>
        <begin position="199"/>
        <end position="229"/>
    </location>
</feature>
<organism evidence="3 4">
    <name type="scientific">Golovinomyces cichoracearum</name>
    <dbReference type="NCBI Taxonomy" id="62708"/>
    <lineage>
        <taxon>Eukaryota</taxon>
        <taxon>Fungi</taxon>
        <taxon>Dikarya</taxon>
        <taxon>Ascomycota</taxon>
        <taxon>Pezizomycotina</taxon>
        <taxon>Leotiomycetes</taxon>
        <taxon>Erysiphales</taxon>
        <taxon>Erysiphaceae</taxon>
        <taxon>Golovinomyces</taxon>
    </lineage>
</organism>
<keyword evidence="2" id="KW-0812">Transmembrane</keyword>
<evidence type="ECO:0000256" key="1">
    <source>
        <dbReference type="SAM" id="MobiDB-lite"/>
    </source>
</evidence>
<gene>
    <name evidence="3" type="ORF">GcM3_036034</name>
</gene>
<dbReference type="GO" id="GO:0006888">
    <property type="term" value="P:endoplasmic reticulum to Golgi vesicle-mediated transport"/>
    <property type="evidence" value="ECO:0007669"/>
    <property type="project" value="TreeGrafter"/>
</dbReference>
<dbReference type="InterPro" id="IPR013248">
    <property type="entry name" value="Psh3/Shr3"/>
</dbReference>
<protein>
    <submittedName>
        <fullName evidence="3">Secretory component protein SHR3</fullName>
    </submittedName>
</protein>
<feature type="transmembrane region" description="Helical" evidence="2">
    <location>
        <begin position="23"/>
        <end position="46"/>
    </location>
</feature>
<name>A0A420J3Q4_9PEZI</name>
<comment type="caution">
    <text evidence="3">The sequence shown here is derived from an EMBL/GenBank/DDBJ whole genome shotgun (WGS) entry which is preliminary data.</text>
</comment>